<dbReference type="Gene3D" id="1.10.357.10">
    <property type="entry name" value="Tetracycline Repressor, domain 2"/>
    <property type="match status" value="1"/>
</dbReference>
<dbReference type="Proteomes" id="UP001501257">
    <property type="component" value="Unassembled WGS sequence"/>
</dbReference>
<dbReference type="InterPro" id="IPR001647">
    <property type="entry name" value="HTH_TetR"/>
</dbReference>
<gene>
    <name evidence="5" type="ORF">GCM10025778_28470</name>
</gene>
<feature type="DNA-binding region" description="H-T-H motif" evidence="2">
    <location>
        <begin position="57"/>
        <end position="76"/>
    </location>
</feature>
<accession>A0ABP9TNJ3</accession>
<organism evidence="5 6">
    <name type="scientific">Paeniglutamicibacter antarcticus</name>
    <dbReference type="NCBI Taxonomy" id="494023"/>
    <lineage>
        <taxon>Bacteria</taxon>
        <taxon>Bacillati</taxon>
        <taxon>Actinomycetota</taxon>
        <taxon>Actinomycetes</taxon>
        <taxon>Micrococcales</taxon>
        <taxon>Micrococcaceae</taxon>
        <taxon>Paeniglutamicibacter</taxon>
    </lineage>
</organism>
<proteinExistence type="predicted"/>
<name>A0ABP9TNJ3_9MICC</name>
<feature type="compositionally biased region" description="Low complexity" evidence="3">
    <location>
        <begin position="1"/>
        <end position="15"/>
    </location>
</feature>
<reference evidence="6" key="1">
    <citation type="journal article" date="2019" name="Int. J. Syst. Evol. Microbiol.">
        <title>The Global Catalogue of Microorganisms (GCM) 10K type strain sequencing project: providing services to taxonomists for standard genome sequencing and annotation.</title>
        <authorList>
            <consortium name="The Broad Institute Genomics Platform"/>
            <consortium name="The Broad Institute Genome Sequencing Center for Infectious Disease"/>
            <person name="Wu L."/>
            <person name="Ma J."/>
        </authorList>
    </citation>
    <scope>NUCLEOTIDE SEQUENCE [LARGE SCALE GENOMIC DNA]</scope>
    <source>
        <strain evidence="6">JCM 18952</strain>
    </source>
</reference>
<dbReference type="PROSITE" id="PS50977">
    <property type="entry name" value="HTH_TETR_2"/>
    <property type="match status" value="1"/>
</dbReference>
<keyword evidence="6" id="KW-1185">Reference proteome</keyword>
<protein>
    <recommendedName>
        <fullName evidence="4">HTH tetR-type domain-containing protein</fullName>
    </recommendedName>
</protein>
<dbReference type="InterPro" id="IPR009057">
    <property type="entry name" value="Homeodomain-like_sf"/>
</dbReference>
<feature type="region of interest" description="Disordered" evidence="3">
    <location>
        <begin position="1"/>
        <end position="30"/>
    </location>
</feature>
<evidence type="ECO:0000256" key="2">
    <source>
        <dbReference type="PROSITE-ProRule" id="PRU00335"/>
    </source>
</evidence>
<evidence type="ECO:0000259" key="4">
    <source>
        <dbReference type="PROSITE" id="PS50977"/>
    </source>
</evidence>
<evidence type="ECO:0000256" key="1">
    <source>
        <dbReference type="ARBA" id="ARBA00023125"/>
    </source>
</evidence>
<dbReference type="EMBL" id="BAABLK010000036">
    <property type="protein sequence ID" value="GAA5228314.1"/>
    <property type="molecule type" value="Genomic_DNA"/>
</dbReference>
<evidence type="ECO:0000313" key="6">
    <source>
        <dbReference type="Proteomes" id="UP001501257"/>
    </source>
</evidence>
<sequence>MAISIPPSGIPAAPAMDNEAPRKSVASRRPRAHGLGREVIFAACLELAAATGPEGLSFGKIGRQPGADLTAVYRNFADPDELLLALADRVMAMGREGCLPDPWWR</sequence>
<keyword evidence="1 2" id="KW-0238">DNA-binding</keyword>
<feature type="domain" description="HTH tetR-type" evidence="4">
    <location>
        <begin position="34"/>
        <end position="94"/>
    </location>
</feature>
<dbReference type="SUPFAM" id="SSF46689">
    <property type="entry name" value="Homeodomain-like"/>
    <property type="match status" value="1"/>
</dbReference>
<comment type="caution">
    <text evidence="5">The sequence shown here is derived from an EMBL/GenBank/DDBJ whole genome shotgun (WGS) entry which is preliminary data.</text>
</comment>
<evidence type="ECO:0000313" key="5">
    <source>
        <dbReference type="EMBL" id="GAA5228314.1"/>
    </source>
</evidence>
<evidence type="ECO:0000256" key="3">
    <source>
        <dbReference type="SAM" id="MobiDB-lite"/>
    </source>
</evidence>